<evidence type="ECO:0000256" key="1">
    <source>
        <dbReference type="ARBA" id="ARBA00022801"/>
    </source>
</evidence>
<dbReference type="Gene3D" id="3.40.50.1820">
    <property type="entry name" value="alpha/beta hydrolase"/>
    <property type="match status" value="1"/>
</dbReference>
<protein>
    <recommendedName>
        <fullName evidence="3">Serine hydrolase domain-containing protein</fullName>
    </recommendedName>
</protein>
<evidence type="ECO:0000313" key="4">
    <source>
        <dbReference type="EMBL" id="GLI70735.1"/>
    </source>
</evidence>
<proteinExistence type="predicted"/>
<gene>
    <name evidence="4" type="ORF">VaNZ11_015760</name>
</gene>
<dbReference type="PANTHER" id="PTHR48070:SF6">
    <property type="entry name" value="ESTERASE OVCA2"/>
    <property type="match status" value="1"/>
</dbReference>
<feature type="compositionally biased region" description="Basic and acidic residues" evidence="2">
    <location>
        <begin position="250"/>
        <end position="264"/>
    </location>
</feature>
<evidence type="ECO:0000256" key="2">
    <source>
        <dbReference type="SAM" id="MobiDB-lite"/>
    </source>
</evidence>
<feature type="region of interest" description="Disordered" evidence="2">
    <location>
        <begin position="250"/>
        <end position="272"/>
    </location>
</feature>
<dbReference type="SUPFAM" id="SSF53474">
    <property type="entry name" value="alpha/beta-Hydrolases"/>
    <property type="match status" value="1"/>
</dbReference>
<evidence type="ECO:0000313" key="5">
    <source>
        <dbReference type="Proteomes" id="UP001165090"/>
    </source>
</evidence>
<dbReference type="EMBL" id="BSDZ01000094">
    <property type="protein sequence ID" value="GLI70735.1"/>
    <property type="molecule type" value="Genomic_DNA"/>
</dbReference>
<dbReference type="InterPro" id="IPR005645">
    <property type="entry name" value="FSH-like_dom"/>
</dbReference>
<dbReference type="PANTHER" id="PTHR48070">
    <property type="entry name" value="ESTERASE OVCA2"/>
    <property type="match status" value="1"/>
</dbReference>
<comment type="caution">
    <text evidence="4">The sequence shown here is derived from an EMBL/GenBank/DDBJ whole genome shotgun (WGS) entry which is preliminary data.</text>
</comment>
<evidence type="ECO:0000259" key="3">
    <source>
        <dbReference type="Pfam" id="PF03959"/>
    </source>
</evidence>
<feature type="domain" description="Serine hydrolase" evidence="3">
    <location>
        <begin position="12"/>
        <end position="214"/>
    </location>
</feature>
<organism evidence="4 5">
    <name type="scientific">Volvox africanus</name>
    <dbReference type="NCBI Taxonomy" id="51714"/>
    <lineage>
        <taxon>Eukaryota</taxon>
        <taxon>Viridiplantae</taxon>
        <taxon>Chlorophyta</taxon>
        <taxon>core chlorophytes</taxon>
        <taxon>Chlorophyceae</taxon>
        <taxon>CS clade</taxon>
        <taxon>Chlamydomonadales</taxon>
        <taxon>Volvocaceae</taxon>
        <taxon>Volvox</taxon>
    </lineage>
</organism>
<reference evidence="4 5" key="1">
    <citation type="journal article" date="2023" name="IScience">
        <title>Expanded male sex-determining region conserved during the evolution of homothallism in the green alga Volvox.</title>
        <authorList>
            <person name="Yamamoto K."/>
            <person name="Matsuzaki R."/>
            <person name="Mahakham W."/>
            <person name="Heman W."/>
            <person name="Sekimoto H."/>
            <person name="Kawachi M."/>
            <person name="Minakuchi Y."/>
            <person name="Toyoda A."/>
            <person name="Nozaki H."/>
        </authorList>
    </citation>
    <scope>NUCLEOTIDE SEQUENCE [LARGE SCALE GENOMIC DNA]</scope>
    <source>
        <strain evidence="4 5">NIES-4468</strain>
    </source>
</reference>
<accession>A0ABQ5SLE5</accession>
<keyword evidence="1" id="KW-0378">Hydrolase</keyword>
<sequence length="338" mass="36904">MIVSKDSPIIDRQRVLCIHSFRTSGKIFQQQLQHAGLLEALSDLVEFVFVDAPHPASGSIPRDVRPYFEGPYYEWFTAESVDDRVEFDEAKMKASERFLMALLAQQGPFDGLMGFSQGAAMSGALVALQRSGLRAELSTLRPLRFCILFGGLKSRHPDHLAAFEVLSGKVPCPSLHVFGDKDALKNPHCIELADSFRNATVLLHQRGHVIPVLHEPQLAVMRAFIQAVASAPEPPPDAHIPAPLPLARCREQQQPEQQGRKQPQESRQLLRQPTAAVLPAVAAIGRGPERIGCEGEPVGKGANLRRVVGQDDGAEVVEAGSSSACSGLQRQGHMLCRL</sequence>
<dbReference type="InterPro" id="IPR050593">
    <property type="entry name" value="LovG"/>
</dbReference>
<dbReference type="Pfam" id="PF03959">
    <property type="entry name" value="FSH1"/>
    <property type="match status" value="1"/>
</dbReference>
<dbReference type="InterPro" id="IPR029058">
    <property type="entry name" value="AB_hydrolase_fold"/>
</dbReference>
<name>A0ABQ5SLE5_9CHLO</name>
<dbReference type="Proteomes" id="UP001165090">
    <property type="component" value="Unassembled WGS sequence"/>
</dbReference>
<keyword evidence="5" id="KW-1185">Reference proteome</keyword>